<dbReference type="Gene3D" id="2.150.10.10">
    <property type="entry name" value="Serralysin-like metalloprotease, C-terminal"/>
    <property type="match status" value="2"/>
</dbReference>
<keyword evidence="5" id="KW-0677">Repeat</keyword>
<dbReference type="RefSeq" id="WP_198109675.1">
    <property type="nucleotide sequence ID" value="NZ_JAEDAK010000002.1"/>
</dbReference>
<dbReference type="InterPro" id="IPR006026">
    <property type="entry name" value="Peptidase_Metallo"/>
</dbReference>
<organism evidence="8 9">
    <name type="scientific">Inhella proteolytica</name>
    <dbReference type="NCBI Taxonomy" id="2795029"/>
    <lineage>
        <taxon>Bacteria</taxon>
        <taxon>Pseudomonadati</taxon>
        <taxon>Pseudomonadota</taxon>
        <taxon>Betaproteobacteria</taxon>
        <taxon>Burkholderiales</taxon>
        <taxon>Sphaerotilaceae</taxon>
        <taxon>Inhella</taxon>
    </lineage>
</organism>
<evidence type="ECO:0000259" key="7">
    <source>
        <dbReference type="SMART" id="SM00235"/>
    </source>
</evidence>
<evidence type="ECO:0000256" key="4">
    <source>
        <dbReference type="ARBA" id="ARBA00022525"/>
    </source>
</evidence>
<dbReference type="GO" id="GO:0005509">
    <property type="term" value="F:calcium ion binding"/>
    <property type="evidence" value="ECO:0007669"/>
    <property type="project" value="InterPro"/>
</dbReference>
<dbReference type="GO" id="GO:0006508">
    <property type="term" value="P:proteolysis"/>
    <property type="evidence" value="ECO:0007669"/>
    <property type="project" value="InterPro"/>
</dbReference>
<dbReference type="InterPro" id="IPR034033">
    <property type="entry name" value="Serralysin-like"/>
</dbReference>
<dbReference type="InterPro" id="IPR001343">
    <property type="entry name" value="Hemolysn_Ca-bd"/>
</dbReference>
<evidence type="ECO:0000313" key="9">
    <source>
        <dbReference type="Proteomes" id="UP000613266"/>
    </source>
</evidence>
<name>A0A931NGG7_9BURK</name>
<evidence type="ECO:0000256" key="2">
    <source>
        <dbReference type="ARBA" id="ARBA00004613"/>
    </source>
</evidence>
<proteinExistence type="inferred from homology"/>
<reference evidence="8" key="1">
    <citation type="submission" date="2020-12" db="EMBL/GenBank/DDBJ databases">
        <title>The genome sequence of Inhella sp. 1Y17.</title>
        <authorList>
            <person name="Liu Y."/>
        </authorList>
    </citation>
    <scope>NUCLEOTIDE SEQUENCE</scope>
    <source>
        <strain evidence="8">1Y17</strain>
    </source>
</reference>
<comment type="subcellular location">
    <subcellularLocation>
        <location evidence="2">Secreted</location>
    </subcellularLocation>
</comment>
<feature type="region of interest" description="Disordered" evidence="6">
    <location>
        <begin position="292"/>
        <end position="312"/>
    </location>
</feature>
<dbReference type="Gene3D" id="3.40.390.10">
    <property type="entry name" value="Collagenase (Catalytic Domain)"/>
    <property type="match status" value="1"/>
</dbReference>
<comment type="cofactor">
    <cofactor evidence="1">
        <name>Ca(2+)</name>
        <dbReference type="ChEBI" id="CHEBI:29108"/>
    </cofactor>
</comment>
<dbReference type="Proteomes" id="UP000613266">
    <property type="component" value="Unassembled WGS sequence"/>
</dbReference>
<dbReference type="PRINTS" id="PR00313">
    <property type="entry name" value="CABNDNGRPT"/>
</dbReference>
<gene>
    <name evidence="8" type="ORF">I7X39_04010</name>
</gene>
<dbReference type="Pfam" id="PF17963">
    <property type="entry name" value="Big_9"/>
    <property type="match status" value="2"/>
</dbReference>
<dbReference type="Pfam" id="PF08548">
    <property type="entry name" value="Peptidase_M10_C"/>
    <property type="match status" value="1"/>
</dbReference>
<comment type="caution">
    <text evidence="8">The sequence shown here is derived from an EMBL/GenBank/DDBJ whole genome shotgun (WGS) entry which is preliminary data.</text>
</comment>
<dbReference type="InterPro" id="IPR018511">
    <property type="entry name" value="Hemolysin-typ_Ca-bd_CS"/>
</dbReference>
<sequence>MAEIRLTAGNDIYIQAEEDAGQWNHVYGGDGHDTIKLHQGVAIGGKGNDHIERLAGGFGSLAAAYWDAGDGLRVNLEEGWAEDGQGGRDTLIGVNDVHGSGAANAVVIGNDNNNFYWTNWGEDFFDGRGGNDVAAINGYFIPAPGQPWKEVLLSDLDIQVSADGRNAVIVPKAGTGLRVTLKDVEFIEVRVVAGNVLERFELASFIQPEVIARDGLLAGSSARWNASQPLGSAVALTYSFVQQSSEPGFRPFSAAEQQLVRELLAQTASLTQLSFTEVSESGSTAGQLRFGVSQQASTKGQAHLPGSGGERAGDVWMDVESMAQLSPGSEGYQALLHELGHALGLRHPRNVDPGDSWPTQLSVTDDRSALTVMSQQPSSDGLFRSEWGPLDVLALRQLYGSRNSASNDTLHRLSASDGQMQTTLVDDGGVDTLDASALGSGVSLDLRPGRQSSTGTADDGRTAVGNLGIPGSSWIEHAIGTAQDDVLLGNSLDNQLTGGLGNDWLDGAEGTDTAVFAGRRADYELSTAFGKTYVKARDGASGFDTLVNIERLQFTDGLVTLAATTLSSDVVARVDEDSTLSLRLLDPGDLARTAVSYRLLGSAGNGQASLSADGQLSYTPKANFWGVEALSFEITSSSGSNRYLVHVEVLPVNDAAPQVGDLVVRALSGGVLRGQLPPASDADGDALSYALAIEPGQGAALVGTAGAFEYRAPAGFAGPDRFSFSVSDGQGGITLRSVMLDVVAARRGTDGPDVMGDSPLADRFEAGAGNDRISGGAGDDQIDGGAGIDTAVYAGARVPLSRNTEGWTLSAGSEGRDLLSQVERVQFANAHVALDLDGNAGSTAHILRALFGKDFLANPTFVGIGLQLFDAGAPYADVVRLALGTELFAQLAGGRSHSAFVQHVYKNVIGVAPSPTDLANFTALLDQGVYTQESLALLACQIEFNTQSVELVGLAASGLEFLPAG</sequence>
<evidence type="ECO:0000256" key="1">
    <source>
        <dbReference type="ARBA" id="ARBA00001913"/>
    </source>
</evidence>
<feature type="domain" description="Peptidase metallopeptidase" evidence="7">
    <location>
        <begin position="220"/>
        <end position="401"/>
    </location>
</feature>
<evidence type="ECO:0000256" key="5">
    <source>
        <dbReference type="ARBA" id="ARBA00022737"/>
    </source>
</evidence>
<keyword evidence="4" id="KW-0964">Secreted</keyword>
<dbReference type="AlphaFoldDB" id="A0A931NGG7"/>
<keyword evidence="9" id="KW-1185">Reference proteome</keyword>
<dbReference type="GO" id="GO:0005615">
    <property type="term" value="C:extracellular space"/>
    <property type="evidence" value="ECO:0007669"/>
    <property type="project" value="InterPro"/>
</dbReference>
<comment type="similarity">
    <text evidence="3">Belongs to the peptidase M10B family.</text>
</comment>
<dbReference type="SUPFAM" id="SSF55486">
    <property type="entry name" value="Metalloproteases ('zincins'), catalytic domain"/>
    <property type="match status" value="1"/>
</dbReference>
<accession>A0A931NGG7</accession>
<dbReference type="EMBL" id="JAEDAK010000002">
    <property type="protein sequence ID" value="MBH9576064.1"/>
    <property type="molecule type" value="Genomic_DNA"/>
</dbReference>
<evidence type="ECO:0000313" key="8">
    <source>
        <dbReference type="EMBL" id="MBH9576064.1"/>
    </source>
</evidence>
<dbReference type="SUPFAM" id="SSF51120">
    <property type="entry name" value="beta-Roll"/>
    <property type="match status" value="2"/>
</dbReference>
<feature type="region of interest" description="Disordered" evidence="6">
    <location>
        <begin position="444"/>
        <end position="463"/>
    </location>
</feature>
<evidence type="ECO:0000256" key="6">
    <source>
        <dbReference type="SAM" id="MobiDB-lite"/>
    </source>
</evidence>
<dbReference type="SMART" id="SM00235">
    <property type="entry name" value="ZnMc"/>
    <property type="match status" value="1"/>
</dbReference>
<dbReference type="CDD" id="cd04277">
    <property type="entry name" value="ZnMc_serralysin_like"/>
    <property type="match status" value="1"/>
</dbReference>
<dbReference type="InterPro" id="IPR024079">
    <property type="entry name" value="MetalloPept_cat_dom_sf"/>
</dbReference>
<dbReference type="InterPro" id="IPR013858">
    <property type="entry name" value="Peptidase_M10B_C"/>
</dbReference>
<dbReference type="Pfam" id="PF00353">
    <property type="entry name" value="HemolysinCabind"/>
    <property type="match status" value="3"/>
</dbReference>
<evidence type="ECO:0000256" key="3">
    <source>
        <dbReference type="ARBA" id="ARBA00009490"/>
    </source>
</evidence>
<dbReference type="InterPro" id="IPR011049">
    <property type="entry name" value="Serralysin-like_metalloprot_C"/>
</dbReference>
<protein>
    <submittedName>
        <fullName evidence="8">Cadherin-like domain-containing protein</fullName>
    </submittedName>
</protein>
<dbReference type="GO" id="GO:0008270">
    <property type="term" value="F:zinc ion binding"/>
    <property type="evidence" value="ECO:0007669"/>
    <property type="project" value="InterPro"/>
</dbReference>
<dbReference type="PROSITE" id="PS00330">
    <property type="entry name" value="HEMOLYSIN_CALCIUM"/>
    <property type="match status" value="1"/>
</dbReference>
<dbReference type="GO" id="GO:0008237">
    <property type="term" value="F:metallopeptidase activity"/>
    <property type="evidence" value="ECO:0007669"/>
    <property type="project" value="InterPro"/>
</dbReference>